<proteinExistence type="predicted"/>
<feature type="compositionally biased region" description="Low complexity" evidence="1">
    <location>
        <begin position="178"/>
        <end position="203"/>
    </location>
</feature>
<evidence type="ECO:0000313" key="4">
    <source>
        <dbReference type="Proteomes" id="UP001152592"/>
    </source>
</evidence>
<feature type="region of interest" description="Disordered" evidence="1">
    <location>
        <begin position="177"/>
        <end position="220"/>
    </location>
</feature>
<protein>
    <submittedName>
        <fullName evidence="3">Uncharacterized protein</fullName>
    </submittedName>
</protein>
<dbReference type="EMBL" id="CAJVPD010000259">
    <property type="protein sequence ID" value="CAG8404034.1"/>
    <property type="molecule type" value="Genomic_DNA"/>
</dbReference>
<evidence type="ECO:0000313" key="3">
    <source>
        <dbReference type="EMBL" id="CAG8404034.1"/>
    </source>
</evidence>
<name>A0A9W4NQC7_9EURO</name>
<comment type="caution">
    <text evidence="3">The sequence shown here is derived from an EMBL/GenBank/DDBJ whole genome shotgun (WGS) entry which is preliminary data.</text>
</comment>
<feature type="compositionally biased region" description="Low complexity" evidence="1">
    <location>
        <begin position="211"/>
        <end position="220"/>
    </location>
</feature>
<gene>
    <name evidence="3" type="ORF">PSALAMII_LOCUS7991</name>
</gene>
<evidence type="ECO:0000256" key="1">
    <source>
        <dbReference type="SAM" id="MobiDB-lite"/>
    </source>
</evidence>
<dbReference type="OrthoDB" id="25129at2759"/>
<keyword evidence="2" id="KW-1133">Transmembrane helix</keyword>
<feature type="transmembrane region" description="Helical" evidence="2">
    <location>
        <begin position="226"/>
        <end position="248"/>
    </location>
</feature>
<accession>A0A9W4NQC7</accession>
<keyword evidence="2" id="KW-0472">Membrane</keyword>
<feature type="region of interest" description="Disordered" evidence="1">
    <location>
        <begin position="257"/>
        <end position="306"/>
    </location>
</feature>
<evidence type="ECO:0000256" key="2">
    <source>
        <dbReference type="SAM" id="Phobius"/>
    </source>
</evidence>
<reference evidence="3" key="1">
    <citation type="submission" date="2021-07" db="EMBL/GenBank/DDBJ databases">
        <authorList>
            <person name="Branca A.L. A."/>
        </authorList>
    </citation>
    <scope>NUCLEOTIDE SEQUENCE</scope>
</reference>
<organism evidence="3 4">
    <name type="scientific">Penicillium salamii</name>
    <dbReference type="NCBI Taxonomy" id="1612424"/>
    <lineage>
        <taxon>Eukaryota</taxon>
        <taxon>Fungi</taxon>
        <taxon>Dikarya</taxon>
        <taxon>Ascomycota</taxon>
        <taxon>Pezizomycotina</taxon>
        <taxon>Eurotiomycetes</taxon>
        <taxon>Eurotiomycetidae</taxon>
        <taxon>Eurotiales</taxon>
        <taxon>Aspergillaceae</taxon>
        <taxon>Penicillium</taxon>
    </lineage>
</organism>
<dbReference type="Proteomes" id="UP001152592">
    <property type="component" value="Unassembled WGS sequence"/>
</dbReference>
<keyword evidence="2" id="KW-0812">Transmembrane</keyword>
<feature type="compositionally biased region" description="Polar residues" evidence="1">
    <location>
        <begin position="274"/>
        <end position="291"/>
    </location>
</feature>
<dbReference type="AlphaFoldDB" id="A0A9W4NQC7"/>
<sequence>MTSTKPTLVARATDDASTITTLAMSSRFTAPASCSNSWTFEPSGANGISNGLLLQNAHASDNADAACFPSGYSQYERNQPSIVYSPGYCPGGYTSADLVIHDPITTAICCPSDFEYLTILTRGGTFAGCTSMFPKTSSTIVTVRQVSAESTQVSGPITMWAQPIEVQLQESDSSLFVSATTTSNSASPTGTQTGTSGSATPTGGNSGSGDAGSDSSSSGLSTGASIGIGVGVGVGALVILAGLGFCFFRRRQAKKSAVSNPPYVSVNPEPSELGGSSQAAASSTPGHTTMSEMDANNGPKPLHELA</sequence>